<dbReference type="EC" id="2.3.1.179" evidence="5"/>
<keyword evidence="5" id="KW-0012">Acyltransferase</keyword>
<dbReference type="InterPro" id="IPR014030">
    <property type="entry name" value="Ketoacyl_synth_N"/>
</dbReference>
<evidence type="ECO:0000256" key="1">
    <source>
        <dbReference type="ARBA" id="ARBA00008467"/>
    </source>
</evidence>
<organism evidence="5 6">
    <name type="scientific">Streptococcus thermophilus</name>
    <dbReference type="NCBI Taxonomy" id="1308"/>
    <lineage>
        <taxon>Bacteria</taxon>
        <taxon>Bacillati</taxon>
        <taxon>Bacillota</taxon>
        <taxon>Bacilli</taxon>
        <taxon>Lactobacillales</taxon>
        <taxon>Streptococcaceae</taxon>
        <taxon>Streptococcus</taxon>
    </lineage>
</organism>
<dbReference type="SMART" id="SM00825">
    <property type="entry name" value="PKS_KS"/>
    <property type="match status" value="1"/>
</dbReference>
<dbReference type="GO" id="GO:0006633">
    <property type="term" value="P:fatty acid biosynthetic process"/>
    <property type="evidence" value="ECO:0007669"/>
    <property type="project" value="TreeGrafter"/>
</dbReference>
<keyword evidence="2 3" id="KW-0808">Transferase</keyword>
<dbReference type="SUPFAM" id="SSF53901">
    <property type="entry name" value="Thiolase-like"/>
    <property type="match status" value="2"/>
</dbReference>
<dbReference type="Pfam" id="PF02801">
    <property type="entry name" value="Ketoacyl-synt_C"/>
    <property type="match status" value="1"/>
</dbReference>
<comment type="similarity">
    <text evidence="1 3">Belongs to the thiolase-like superfamily. Beta-ketoacyl-ACP synthases family.</text>
</comment>
<evidence type="ECO:0000256" key="2">
    <source>
        <dbReference type="ARBA" id="ARBA00022679"/>
    </source>
</evidence>
<dbReference type="RefSeq" id="WP_179972507.1">
    <property type="nucleotide sequence ID" value="NZ_LR822020.1"/>
</dbReference>
<dbReference type="CDD" id="cd00834">
    <property type="entry name" value="KAS_I_II"/>
    <property type="match status" value="1"/>
</dbReference>
<accession>A0A8D6U6I3</accession>
<dbReference type="InterPro" id="IPR000794">
    <property type="entry name" value="Beta-ketoacyl_synthase"/>
</dbReference>
<dbReference type="GO" id="GO:0004315">
    <property type="term" value="F:3-oxoacyl-[acyl-carrier-protein] synthase activity"/>
    <property type="evidence" value="ECO:0007669"/>
    <property type="project" value="UniProtKB-EC"/>
</dbReference>
<dbReference type="Gene3D" id="3.40.47.10">
    <property type="match status" value="1"/>
</dbReference>
<dbReference type="Pfam" id="PF00109">
    <property type="entry name" value="ketoacyl-synt"/>
    <property type="match status" value="1"/>
</dbReference>
<dbReference type="EMBL" id="LR822027">
    <property type="protein sequence ID" value="CAD0152034.1"/>
    <property type="molecule type" value="Genomic_DNA"/>
</dbReference>
<dbReference type="InterPro" id="IPR016039">
    <property type="entry name" value="Thiolase-like"/>
</dbReference>
<dbReference type="InterPro" id="IPR020841">
    <property type="entry name" value="PKS_Beta-ketoAc_synthase_dom"/>
</dbReference>
<protein>
    <submittedName>
        <fullName evidence="5">3-oxoacyl-[acyl-carrier-protein] synthase 2</fullName>
        <ecNumber evidence="5">2.3.1.179</ecNumber>
    </submittedName>
</protein>
<dbReference type="InterPro" id="IPR014031">
    <property type="entry name" value="Ketoacyl_synth_C"/>
</dbReference>
<feature type="domain" description="Ketosynthase family 3 (KS3)" evidence="4">
    <location>
        <begin position="4"/>
        <end position="416"/>
    </location>
</feature>
<dbReference type="PANTHER" id="PTHR11712:SF336">
    <property type="entry name" value="3-OXOACYL-[ACYL-CARRIER-PROTEIN] SYNTHASE, MITOCHONDRIAL"/>
    <property type="match status" value="1"/>
</dbReference>
<dbReference type="PROSITE" id="PS52004">
    <property type="entry name" value="KS3_2"/>
    <property type="match status" value="1"/>
</dbReference>
<dbReference type="PANTHER" id="PTHR11712">
    <property type="entry name" value="POLYKETIDE SYNTHASE-RELATED"/>
    <property type="match status" value="1"/>
</dbReference>
<evidence type="ECO:0000259" key="4">
    <source>
        <dbReference type="PROSITE" id="PS52004"/>
    </source>
</evidence>
<dbReference type="GO" id="GO:0005829">
    <property type="term" value="C:cytosol"/>
    <property type="evidence" value="ECO:0007669"/>
    <property type="project" value="TreeGrafter"/>
</dbReference>
<evidence type="ECO:0000313" key="5">
    <source>
        <dbReference type="EMBL" id="CAD0152034.1"/>
    </source>
</evidence>
<gene>
    <name evidence="5" type="primary">fabF</name>
    <name evidence="5" type="ORF">STHERMO_0785</name>
</gene>
<dbReference type="Proteomes" id="UP000509791">
    <property type="component" value="Chromosome"/>
</dbReference>
<proteinExistence type="inferred from homology"/>
<evidence type="ECO:0000313" key="6">
    <source>
        <dbReference type="Proteomes" id="UP000509791"/>
    </source>
</evidence>
<sequence length="419" mass="45657">MKDKKRVVITGFGTINPLGGNSREYWENALAGNSGLQSNDLFEIPDNMSKVNGFVTFDESALPKTVQTEDRSVQLAFLACEEAIKLSGLNSKNLSSERVNVTLASAIGNINTMESVLHNIVKENSDLKLSEKRGYDKWGDCFQFNYLSKFISNYYGTLGENVVVATGCTGGLDAIGYAFESIRRDEADIVITGSSEAPITPLVVSSFSKINATSTKFNNTPELASRPFDKDRDGFVLSEGAGIVILESLEHALSRGAKIYGEVLGYGSCNNAQHMTDIPNDGESIAKSIKLALQDAKIHPDKINYINLHGSSTPQNDRAETEALKKVFGAEYNRIPVTSNKSQIGHSLSASNSIEVINSILSINTNFLSPTINIFNLDEDCDLNIVQKSYEVDSLNYILKNASGFSGIHSAIIIGKYYK</sequence>
<evidence type="ECO:0000256" key="3">
    <source>
        <dbReference type="RuleBase" id="RU003694"/>
    </source>
</evidence>
<name>A0A8D6U6I3_STRTR</name>
<dbReference type="AlphaFoldDB" id="A0A8D6U6I3"/>
<reference evidence="5 6" key="1">
    <citation type="submission" date="2020-06" db="EMBL/GenBank/DDBJ databases">
        <authorList>
            <person name="Chuat V."/>
        </authorList>
    </citation>
    <scope>NUCLEOTIDE SEQUENCE [LARGE SCALE GENOMIC DNA]</scope>
    <source>
        <strain evidence="5">STH_CIRM_998</strain>
    </source>
</reference>